<protein>
    <submittedName>
        <fullName evidence="3">Porin family protein</fullName>
    </submittedName>
</protein>
<keyword evidence="4" id="KW-1185">Reference proteome</keyword>
<name>A0A504JMI6_9FLAO</name>
<sequence>MKFNAIIFLFAVSMGTICYGQEAVFGVKAGVNFSKFGKDVDLDGRTGLFIGGFADITLSNEQFHIQPEVLYSTEGSEDTEANFIRILGIGKYYPVEGLSLEAGPQFGIRVSAEDTVEDNTKSFDFGLSFGMGYEVEDIGLVFNARYNAGIANLGKDDLDTNMGTFQLGVGYKFY</sequence>
<evidence type="ECO:0000313" key="4">
    <source>
        <dbReference type="Proteomes" id="UP000315540"/>
    </source>
</evidence>
<dbReference type="InterPro" id="IPR027385">
    <property type="entry name" value="Beta-barrel_OMP"/>
</dbReference>
<dbReference type="RefSeq" id="WP_140588884.1">
    <property type="nucleotide sequence ID" value="NZ_VFWZ01000001.1"/>
</dbReference>
<dbReference type="Proteomes" id="UP000315540">
    <property type="component" value="Unassembled WGS sequence"/>
</dbReference>
<dbReference type="SUPFAM" id="SSF56925">
    <property type="entry name" value="OMPA-like"/>
    <property type="match status" value="1"/>
</dbReference>
<evidence type="ECO:0000313" key="3">
    <source>
        <dbReference type="EMBL" id="TPN88893.1"/>
    </source>
</evidence>
<dbReference type="AlphaFoldDB" id="A0A504JMI6"/>
<organism evidence="3 4">
    <name type="scientific">Aquimarina algicola</name>
    <dbReference type="NCBI Taxonomy" id="2589995"/>
    <lineage>
        <taxon>Bacteria</taxon>
        <taxon>Pseudomonadati</taxon>
        <taxon>Bacteroidota</taxon>
        <taxon>Flavobacteriia</taxon>
        <taxon>Flavobacteriales</taxon>
        <taxon>Flavobacteriaceae</taxon>
        <taxon>Aquimarina</taxon>
    </lineage>
</organism>
<dbReference type="EMBL" id="VFWZ01000001">
    <property type="protein sequence ID" value="TPN88893.1"/>
    <property type="molecule type" value="Genomic_DNA"/>
</dbReference>
<accession>A0A504JMI6</accession>
<dbReference type="InterPro" id="IPR011250">
    <property type="entry name" value="OMP/PagP_B-barrel"/>
</dbReference>
<reference evidence="3 4" key="1">
    <citation type="submission" date="2019-06" db="EMBL/GenBank/DDBJ databases">
        <authorList>
            <person name="Meng X."/>
        </authorList>
    </citation>
    <scope>NUCLEOTIDE SEQUENCE [LARGE SCALE GENOMIC DNA]</scope>
    <source>
        <strain evidence="3 4">M625</strain>
    </source>
</reference>
<dbReference type="OrthoDB" id="947434at2"/>
<feature type="domain" description="Outer membrane protein beta-barrel" evidence="2">
    <location>
        <begin position="8"/>
        <end position="173"/>
    </location>
</feature>
<keyword evidence="1" id="KW-0732">Signal</keyword>
<gene>
    <name evidence="3" type="ORF">FHK87_01370</name>
</gene>
<proteinExistence type="predicted"/>
<dbReference type="Pfam" id="PF13505">
    <property type="entry name" value="OMP_b-brl"/>
    <property type="match status" value="1"/>
</dbReference>
<comment type="caution">
    <text evidence="3">The sequence shown here is derived from an EMBL/GenBank/DDBJ whole genome shotgun (WGS) entry which is preliminary data.</text>
</comment>
<evidence type="ECO:0000259" key="2">
    <source>
        <dbReference type="Pfam" id="PF13505"/>
    </source>
</evidence>
<evidence type="ECO:0000256" key="1">
    <source>
        <dbReference type="ARBA" id="ARBA00022729"/>
    </source>
</evidence>